<dbReference type="RefSeq" id="WP_068396111.1">
    <property type="nucleotide sequence ID" value="NZ_CP014504.1"/>
</dbReference>
<dbReference type="PATRIC" id="fig|188932.3.peg.577"/>
<gene>
    <name evidence="2" type="ORF">AY601_0562</name>
</gene>
<protein>
    <submittedName>
        <fullName evidence="2">Uncharacterized protein</fullName>
    </submittedName>
</protein>
<feature type="chain" id="PRO_5007280215" evidence="1">
    <location>
        <begin position="22"/>
        <end position="63"/>
    </location>
</feature>
<dbReference type="KEGG" id="pcm:AY601_0562"/>
<reference evidence="2 3" key="1">
    <citation type="submission" date="2016-03" db="EMBL/GenBank/DDBJ databases">
        <title>Complete genome sequence of Pedobacter cryoconitis PAMC 27485.</title>
        <authorList>
            <person name="Lee J."/>
            <person name="Kim O.-S."/>
        </authorList>
    </citation>
    <scope>NUCLEOTIDE SEQUENCE [LARGE SCALE GENOMIC DNA]</scope>
    <source>
        <strain evidence="2 3">PAMC 27485</strain>
    </source>
</reference>
<dbReference type="Proteomes" id="UP000071561">
    <property type="component" value="Chromosome"/>
</dbReference>
<proteinExistence type="predicted"/>
<dbReference type="AlphaFoldDB" id="A0A127V885"/>
<keyword evidence="3" id="KW-1185">Reference proteome</keyword>
<evidence type="ECO:0000313" key="2">
    <source>
        <dbReference type="EMBL" id="AMP97516.1"/>
    </source>
</evidence>
<sequence precursor="true">MKKLLALLGLLLLTGMLSTRAPPEKIEFIEITDYPVNCRLDSLNNTLDELNKLMKQFADKKKF</sequence>
<accession>A0A127V885</accession>
<evidence type="ECO:0000256" key="1">
    <source>
        <dbReference type="SAM" id="SignalP"/>
    </source>
</evidence>
<name>A0A127V885_9SPHI</name>
<organism evidence="2 3">
    <name type="scientific">Pedobacter cryoconitis</name>
    <dbReference type="NCBI Taxonomy" id="188932"/>
    <lineage>
        <taxon>Bacteria</taxon>
        <taxon>Pseudomonadati</taxon>
        <taxon>Bacteroidota</taxon>
        <taxon>Sphingobacteriia</taxon>
        <taxon>Sphingobacteriales</taxon>
        <taxon>Sphingobacteriaceae</taxon>
        <taxon>Pedobacter</taxon>
    </lineage>
</organism>
<feature type="signal peptide" evidence="1">
    <location>
        <begin position="1"/>
        <end position="21"/>
    </location>
</feature>
<dbReference type="EMBL" id="CP014504">
    <property type="protein sequence ID" value="AMP97516.1"/>
    <property type="molecule type" value="Genomic_DNA"/>
</dbReference>
<keyword evidence="1" id="KW-0732">Signal</keyword>
<evidence type="ECO:0000313" key="3">
    <source>
        <dbReference type="Proteomes" id="UP000071561"/>
    </source>
</evidence>